<feature type="domain" description="ATP-dependent DNA ligase family profile" evidence="3">
    <location>
        <begin position="111"/>
        <end position="242"/>
    </location>
</feature>
<dbReference type="AlphaFoldDB" id="A0A6J6VHM1"/>
<dbReference type="GO" id="GO:0006310">
    <property type="term" value="P:DNA recombination"/>
    <property type="evidence" value="ECO:0007669"/>
    <property type="project" value="InterPro"/>
</dbReference>
<dbReference type="PANTHER" id="PTHR45674:SF4">
    <property type="entry name" value="DNA LIGASE 1"/>
    <property type="match status" value="1"/>
</dbReference>
<dbReference type="Pfam" id="PF01068">
    <property type="entry name" value="DNA_ligase_A_M"/>
    <property type="match status" value="1"/>
</dbReference>
<organism evidence="4">
    <name type="scientific">freshwater metagenome</name>
    <dbReference type="NCBI Taxonomy" id="449393"/>
    <lineage>
        <taxon>unclassified sequences</taxon>
        <taxon>metagenomes</taxon>
        <taxon>ecological metagenomes</taxon>
    </lineage>
</organism>
<dbReference type="InterPro" id="IPR014146">
    <property type="entry name" value="LigD_ligase_dom"/>
</dbReference>
<dbReference type="Gene3D" id="3.30.470.30">
    <property type="entry name" value="DNA ligase/mRNA capping enzyme"/>
    <property type="match status" value="1"/>
</dbReference>
<dbReference type="CDD" id="cd07971">
    <property type="entry name" value="OBF_DNA_ligase_LigD"/>
    <property type="match status" value="1"/>
</dbReference>
<dbReference type="GO" id="GO:0005524">
    <property type="term" value="F:ATP binding"/>
    <property type="evidence" value="ECO:0007669"/>
    <property type="project" value="InterPro"/>
</dbReference>
<dbReference type="Gene3D" id="2.40.50.140">
    <property type="entry name" value="Nucleic acid-binding proteins"/>
    <property type="match status" value="1"/>
</dbReference>
<reference evidence="4" key="1">
    <citation type="submission" date="2020-05" db="EMBL/GenBank/DDBJ databases">
        <authorList>
            <person name="Chiriac C."/>
            <person name="Salcher M."/>
            <person name="Ghai R."/>
            <person name="Kavagutti S V."/>
        </authorList>
    </citation>
    <scope>NUCLEOTIDE SEQUENCE</scope>
</reference>
<accession>A0A6J6VHM1</accession>
<dbReference type="InterPro" id="IPR050191">
    <property type="entry name" value="ATP-dep_DNA_ligase"/>
</dbReference>
<dbReference type="GO" id="GO:0006281">
    <property type="term" value="P:DNA repair"/>
    <property type="evidence" value="ECO:0007669"/>
    <property type="project" value="InterPro"/>
</dbReference>
<dbReference type="PROSITE" id="PS50160">
    <property type="entry name" value="DNA_LIGASE_A3"/>
    <property type="match status" value="1"/>
</dbReference>
<dbReference type="NCBIfam" id="TIGR02779">
    <property type="entry name" value="NHEJ_ligase_lig"/>
    <property type="match status" value="1"/>
</dbReference>
<dbReference type="GO" id="GO:0003910">
    <property type="term" value="F:DNA ligase (ATP) activity"/>
    <property type="evidence" value="ECO:0007669"/>
    <property type="project" value="InterPro"/>
</dbReference>
<dbReference type="InterPro" id="IPR016059">
    <property type="entry name" value="DNA_ligase_ATP-dep_CS"/>
</dbReference>
<dbReference type="EMBL" id="CAEZYQ010000047">
    <property type="protein sequence ID" value="CAB4770543.1"/>
    <property type="molecule type" value="Genomic_DNA"/>
</dbReference>
<dbReference type="SUPFAM" id="SSF50249">
    <property type="entry name" value="Nucleic acid-binding proteins"/>
    <property type="match status" value="1"/>
</dbReference>
<dbReference type="CDD" id="cd07906">
    <property type="entry name" value="Adenylation_DNA_ligase_LigD_LigC"/>
    <property type="match status" value="1"/>
</dbReference>
<dbReference type="PANTHER" id="PTHR45674">
    <property type="entry name" value="DNA LIGASE 1/3 FAMILY MEMBER"/>
    <property type="match status" value="1"/>
</dbReference>
<keyword evidence="2" id="KW-0436">Ligase</keyword>
<dbReference type="Pfam" id="PF04679">
    <property type="entry name" value="DNA_ligase_A_C"/>
    <property type="match status" value="1"/>
</dbReference>
<sequence>MSAPRPMLATKTDHVPVGSEWSHEVKWDGVRVLAEVLDGRTRLWSRNGNDVTTAWPDVADDRDRPRDLLVDGEVIALNDRGLPDFRVLQDRMHVRSARTAARLAGSLPATYMVFDLLRLDGEDLTGLPLAERRARLAGLAEGQGLGGWQVPAAYDDGPMLLEATRAQGLEGVVSKRLDSRYVPDSRSPHWRKLAHRHRRSYVVGGWRPQEGTSDRLASLLVGEPTPEGLLYRGRVGSGIGGKVSRQLAEAVADLTRGSSPFADEVPRVDATGTTWVEPVLVVDVDTHGVGYARLRQPSYQGLRADLDPTALQDQS</sequence>
<gene>
    <name evidence="4" type="ORF">UFOPK2761_03364</name>
</gene>
<dbReference type="InterPro" id="IPR012309">
    <property type="entry name" value="DNA_ligase_ATP-dep_C"/>
</dbReference>
<protein>
    <submittedName>
        <fullName evidence="4">Unannotated protein</fullName>
    </submittedName>
</protein>
<evidence type="ECO:0000259" key="3">
    <source>
        <dbReference type="PROSITE" id="PS50160"/>
    </source>
</evidence>
<dbReference type="SUPFAM" id="SSF56091">
    <property type="entry name" value="DNA ligase/mRNA capping enzyme, catalytic domain"/>
    <property type="match status" value="1"/>
</dbReference>
<dbReference type="InterPro" id="IPR012310">
    <property type="entry name" value="DNA_ligase_ATP-dep_cent"/>
</dbReference>
<name>A0A6J6VHM1_9ZZZZ</name>
<proteinExistence type="inferred from homology"/>
<comment type="similarity">
    <text evidence="1">Belongs to the ATP-dependent DNA ligase family.</text>
</comment>
<evidence type="ECO:0000313" key="4">
    <source>
        <dbReference type="EMBL" id="CAB4770543.1"/>
    </source>
</evidence>
<evidence type="ECO:0000256" key="2">
    <source>
        <dbReference type="ARBA" id="ARBA00022598"/>
    </source>
</evidence>
<dbReference type="InterPro" id="IPR012340">
    <property type="entry name" value="NA-bd_OB-fold"/>
</dbReference>
<evidence type="ECO:0000256" key="1">
    <source>
        <dbReference type="ARBA" id="ARBA00007572"/>
    </source>
</evidence>
<dbReference type="PROSITE" id="PS00697">
    <property type="entry name" value="DNA_LIGASE_A1"/>
    <property type="match status" value="1"/>
</dbReference>
<dbReference type="Gene3D" id="3.30.1490.70">
    <property type="match status" value="1"/>
</dbReference>